<proteinExistence type="predicted"/>
<gene>
    <name evidence="1" type="ORF">GB927_023165</name>
</gene>
<organism evidence="1 2">
    <name type="scientific">Shinella lacus</name>
    <dbReference type="NCBI Taxonomy" id="2654216"/>
    <lineage>
        <taxon>Bacteria</taxon>
        <taxon>Pseudomonadati</taxon>
        <taxon>Pseudomonadota</taxon>
        <taxon>Alphaproteobacteria</taxon>
        <taxon>Hyphomicrobiales</taxon>
        <taxon>Rhizobiaceae</taxon>
        <taxon>Shinella</taxon>
    </lineage>
</organism>
<accession>A0ABT1RCR0</accession>
<name>A0ABT1RCR0_9HYPH</name>
<reference evidence="1" key="1">
    <citation type="submission" date="2021-07" db="EMBL/GenBank/DDBJ databases">
        <title>Shinella sp. nov., a novel member of the genus Shinella from water.</title>
        <authorList>
            <person name="Deng Y."/>
        </authorList>
    </citation>
    <scope>NUCLEOTIDE SEQUENCE</scope>
    <source>
        <strain evidence="1">CPCC 100929</strain>
    </source>
</reference>
<comment type="caution">
    <text evidence="1">The sequence shown here is derived from an EMBL/GenBank/DDBJ whole genome shotgun (WGS) entry which is preliminary data.</text>
</comment>
<dbReference type="Proteomes" id="UP000996601">
    <property type="component" value="Unassembled WGS sequence"/>
</dbReference>
<protein>
    <submittedName>
        <fullName evidence="1">Uncharacterized protein</fullName>
    </submittedName>
</protein>
<dbReference type="EMBL" id="WHSB02000010">
    <property type="protein sequence ID" value="MCQ4632960.1"/>
    <property type="molecule type" value="Genomic_DNA"/>
</dbReference>
<keyword evidence="2" id="KW-1185">Reference proteome</keyword>
<dbReference type="RefSeq" id="WP_256119591.1">
    <property type="nucleotide sequence ID" value="NZ_WHSB02000010.1"/>
</dbReference>
<evidence type="ECO:0000313" key="2">
    <source>
        <dbReference type="Proteomes" id="UP000996601"/>
    </source>
</evidence>
<evidence type="ECO:0000313" key="1">
    <source>
        <dbReference type="EMBL" id="MCQ4632960.1"/>
    </source>
</evidence>
<sequence>MTLNEKFKIILGAFLSPRYGVSPSTPRGTVENYSRKHGLAGSDFSETIEAAISAGLISIGSDSSFSIREAGRTKLARR</sequence>